<reference evidence="6 7" key="1">
    <citation type="submission" date="2016-06" db="EMBL/GenBank/DDBJ databases">
        <title>Domibacillus iocasae genome sequencing.</title>
        <authorList>
            <person name="Verma A."/>
            <person name="Pal Y."/>
            <person name="Ojha A.K."/>
            <person name="Krishnamurthi S."/>
        </authorList>
    </citation>
    <scope>NUCLEOTIDE SEQUENCE [LARGE SCALE GENOMIC DNA]</scope>
    <source>
        <strain evidence="6 7">DSM 29979</strain>
    </source>
</reference>
<dbReference type="Gene3D" id="3.40.50.300">
    <property type="entry name" value="P-loop containing nucleotide triphosphate hydrolases"/>
    <property type="match status" value="1"/>
</dbReference>
<dbReference type="InterPro" id="IPR002808">
    <property type="entry name" value="AdoCbi_amidolase"/>
</dbReference>
<evidence type="ECO:0000259" key="5">
    <source>
        <dbReference type="PROSITE" id="PS50893"/>
    </source>
</evidence>
<dbReference type="STRING" id="1714016.BA724_03875"/>
<accession>A0A1E7DR41</accession>
<evidence type="ECO:0000256" key="1">
    <source>
        <dbReference type="ARBA" id="ARBA00022448"/>
    </source>
</evidence>
<organism evidence="6 7">
    <name type="scientific">Domibacillus iocasae</name>
    <dbReference type="NCBI Taxonomy" id="1714016"/>
    <lineage>
        <taxon>Bacteria</taxon>
        <taxon>Bacillati</taxon>
        <taxon>Bacillota</taxon>
        <taxon>Bacilli</taxon>
        <taxon>Bacillales</taxon>
        <taxon>Bacillaceae</taxon>
        <taxon>Domibacillus</taxon>
    </lineage>
</organism>
<name>A0A1E7DR41_9BACI</name>
<evidence type="ECO:0000313" key="6">
    <source>
        <dbReference type="EMBL" id="OES45158.1"/>
    </source>
</evidence>
<dbReference type="Pfam" id="PF00005">
    <property type="entry name" value="ABC_tran"/>
    <property type="match status" value="1"/>
</dbReference>
<dbReference type="PROSITE" id="PS00211">
    <property type="entry name" value="ABC_TRANSPORTER_1"/>
    <property type="match status" value="1"/>
</dbReference>
<sequence length="488" mass="53343">MLQVNELSGGYGSGLIVRGVSFSVKQGELFGILGPNGSGKTTLLNMISGLTKPESGTIFVKDKPIESYTPKELARVVAVLPQMTSSQFAYTVKETVSLGRYAHQTGFFKSWTDEDETAVQEAMDQTGTSLFAEKPLSALSGGERQRVFLAQALAQEPEILLLDEPTNHLDLSFQKELLDLLKKMTTDGLTVISIFHDLNLSSLYCDRLLLMDEGRIHTIGSPADIMIEQHIHDVYDTNVQKQAHPEVPKPQMSLLPEMAVQEDVDINEQFLERHGDYLAIRPPVPLKSLSSGVIGAGWGWRSTFVNRHVDQNYNMDNFEEEAAAYFEENGFDLNETVGMMTAVKMEDAAWRKETKEDVSVFVVATAGVGNAVDVTQPRGSWKEKVTPGTINIWVFVNGKLSEEAFVQGLMTATEAKVKALADAGVQDPKTGTIATGTSTDSMLIAATQRGAYQQFAGSITPLGIAIGRAVYVAVTESLQKTARRKALL</sequence>
<comment type="caution">
    <text evidence="6">The sequence shown here is derived from an EMBL/GenBank/DDBJ whole genome shotgun (WGS) entry which is preliminary data.</text>
</comment>
<evidence type="ECO:0000256" key="2">
    <source>
        <dbReference type="ARBA" id="ARBA00022741"/>
    </source>
</evidence>
<dbReference type="AlphaFoldDB" id="A0A1E7DR41"/>
<dbReference type="GO" id="GO:0016887">
    <property type="term" value="F:ATP hydrolysis activity"/>
    <property type="evidence" value="ECO:0007669"/>
    <property type="project" value="InterPro"/>
</dbReference>
<protein>
    <submittedName>
        <fullName evidence="6">ABC transporter ATP-binding protein</fullName>
    </submittedName>
</protein>
<feature type="domain" description="ABC transporter" evidence="5">
    <location>
        <begin position="2"/>
        <end position="238"/>
    </location>
</feature>
<dbReference type="CDD" id="cd03214">
    <property type="entry name" value="ABC_Iron-Siderophores_B12_Hemin"/>
    <property type="match status" value="1"/>
</dbReference>
<keyword evidence="1" id="KW-0813">Transport</keyword>
<dbReference type="Pfam" id="PF01955">
    <property type="entry name" value="CbiZ"/>
    <property type="match status" value="1"/>
</dbReference>
<dbReference type="Proteomes" id="UP000095658">
    <property type="component" value="Unassembled WGS sequence"/>
</dbReference>
<evidence type="ECO:0000313" key="7">
    <source>
        <dbReference type="Proteomes" id="UP000095658"/>
    </source>
</evidence>
<dbReference type="GO" id="GO:0005524">
    <property type="term" value="F:ATP binding"/>
    <property type="evidence" value="ECO:0007669"/>
    <property type="project" value="UniProtKB-KW"/>
</dbReference>
<evidence type="ECO:0000256" key="3">
    <source>
        <dbReference type="ARBA" id="ARBA00022840"/>
    </source>
</evidence>
<dbReference type="SMART" id="SM00382">
    <property type="entry name" value="AAA"/>
    <property type="match status" value="1"/>
</dbReference>
<dbReference type="PROSITE" id="PS50893">
    <property type="entry name" value="ABC_TRANSPORTER_2"/>
    <property type="match status" value="1"/>
</dbReference>
<gene>
    <name evidence="6" type="ORF">BA724_03875</name>
</gene>
<dbReference type="InterPro" id="IPR003593">
    <property type="entry name" value="AAA+_ATPase"/>
</dbReference>
<keyword evidence="7" id="KW-1185">Reference proteome</keyword>
<keyword evidence="3 6" id="KW-0067">ATP-binding</keyword>
<evidence type="ECO:0000256" key="4">
    <source>
        <dbReference type="ARBA" id="ARBA00022967"/>
    </source>
</evidence>
<keyword evidence="4" id="KW-1278">Translocase</keyword>
<dbReference type="PANTHER" id="PTHR42794:SF1">
    <property type="entry name" value="HEMIN IMPORT ATP-BINDING PROTEIN HMUV"/>
    <property type="match status" value="1"/>
</dbReference>
<dbReference type="FunFam" id="3.40.50.300:FF:000134">
    <property type="entry name" value="Iron-enterobactin ABC transporter ATP-binding protein"/>
    <property type="match status" value="1"/>
</dbReference>
<dbReference type="PANTHER" id="PTHR42794">
    <property type="entry name" value="HEMIN IMPORT ATP-BINDING PROTEIN HMUV"/>
    <property type="match status" value="1"/>
</dbReference>
<dbReference type="InterPro" id="IPR003439">
    <property type="entry name" value="ABC_transporter-like_ATP-bd"/>
</dbReference>
<dbReference type="SUPFAM" id="SSF52540">
    <property type="entry name" value="P-loop containing nucleoside triphosphate hydrolases"/>
    <property type="match status" value="1"/>
</dbReference>
<proteinExistence type="predicted"/>
<dbReference type="EMBL" id="MAMP01000020">
    <property type="protein sequence ID" value="OES45158.1"/>
    <property type="molecule type" value="Genomic_DNA"/>
</dbReference>
<dbReference type="InterPro" id="IPR017871">
    <property type="entry name" value="ABC_transporter-like_CS"/>
</dbReference>
<keyword evidence="2" id="KW-0547">Nucleotide-binding</keyword>
<dbReference type="InterPro" id="IPR027417">
    <property type="entry name" value="P-loop_NTPase"/>
</dbReference>
<dbReference type="RefSeq" id="WP_069938039.1">
    <property type="nucleotide sequence ID" value="NZ_MAMP01000020.1"/>
</dbReference>
<dbReference type="OrthoDB" id="9787851at2"/>